<feature type="coiled-coil region" evidence="9">
    <location>
        <begin position="285"/>
        <end position="343"/>
    </location>
</feature>
<dbReference type="InterPro" id="IPR055260">
    <property type="entry name" value="Ndc80_CH"/>
</dbReference>
<keyword evidence="13" id="KW-1185">Reference proteome</keyword>
<evidence type="ECO:0000256" key="5">
    <source>
        <dbReference type="ARBA" id="ARBA00023054"/>
    </source>
</evidence>
<organism evidence="12 13">
    <name type="scientific">Lupinus luteus</name>
    <name type="common">European yellow lupine</name>
    <dbReference type="NCBI Taxonomy" id="3873"/>
    <lineage>
        <taxon>Eukaryota</taxon>
        <taxon>Viridiplantae</taxon>
        <taxon>Streptophyta</taxon>
        <taxon>Embryophyta</taxon>
        <taxon>Tracheophyta</taxon>
        <taxon>Spermatophyta</taxon>
        <taxon>Magnoliopsida</taxon>
        <taxon>eudicotyledons</taxon>
        <taxon>Gunneridae</taxon>
        <taxon>Pentapetalae</taxon>
        <taxon>rosids</taxon>
        <taxon>fabids</taxon>
        <taxon>Fabales</taxon>
        <taxon>Fabaceae</taxon>
        <taxon>Papilionoideae</taxon>
        <taxon>50 kb inversion clade</taxon>
        <taxon>genistoids sensu lato</taxon>
        <taxon>core genistoids</taxon>
        <taxon>Genisteae</taxon>
        <taxon>Lupinus</taxon>
    </lineage>
</organism>
<evidence type="ECO:0000256" key="7">
    <source>
        <dbReference type="ARBA" id="ARBA00023328"/>
    </source>
</evidence>
<evidence type="ECO:0000259" key="11">
    <source>
        <dbReference type="Pfam" id="PF03801"/>
    </source>
</evidence>
<evidence type="ECO:0000256" key="3">
    <source>
        <dbReference type="ARBA" id="ARBA00022618"/>
    </source>
</evidence>
<comment type="subunit">
    <text evidence="8">Component of the NDC80 complex.</text>
</comment>
<dbReference type="GO" id="GO:0051301">
    <property type="term" value="P:cell division"/>
    <property type="evidence" value="ECO:0007669"/>
    <property type="project" value="UniProtKB-UniRule"/>
</dbReference>
<comment type="subcellular location">
    <subcellularLocation>
        <location evidence="8">Chromosome</location>
        <location evidence="8">Centromere</location>
        <location evidence="8">Kinetochore</location>
    </subcellularLocation>
    <subcellularLocation>
        <location evidence="8">Nucleus</location>
    </subcellularLocation>
</comment>
<comment type="caution">
    <text evidence="12">The sequence shown here is derived from an EMBL/GenBank/DDBJ whole genome shotgun (WGS) entry which is preliminary data.</text>
</comment>
<dbReference type="GO" id="GO:0031262">
    <property type="term" value="C:Ndc80 complex"/>
    <property type="evidence" value="ECO:0007669"/>
    <property type="project" value="UniProtKB-UniRule"/>
</dbReference>
<accession>A0AAV1WJR9</accession>
<dbReference type="Proteomes" id="UP001497480">
    <property type="component" value="Unassembled WGS sequence"/>
</dbReference>
<evidence type="ECO:0000256" key="4">
    <source>
        <dbReference type="ARBA" id="ARBA00022776"/>
    </source>
</evidence>
<dbReference type="GO" id="GO:0005634">
    <property type="term" value="C:nucleus"/>
    <property type="evidence" value="ECO:0007669"/>
    <property type="project" value="UniProtKB-SubCell"/>
</dbReference>
<evidence type="ECO:0000256" key="9">
    <source>
        <dbReference type="SAM" id="Coils"/>
    </source>
</evidence>
<dbReference type="Gene3D" id="1.10.418.30">
    <property type="entry name" value="Ncd80 complex, Ncd80 subunit"/>
    <property type="match status" value="1"/>
</dbReference>
<evidence type="ECO:0000313" key="13">
    <source>
        <dbReference type="Proteomes" id="UP001497480"/>
    </source>
</evidence>
<keyword evidence="5 9" id="KW-0175">Coiled coil</keyword>
<feature type="domain" description="Kinetochore protein Ndc80 CH" evidence="11">
    <location>
        <begin position="56"/>
        <end position="161"/>
    </location>
</feature>
<comment type="function">
    <text evidence="8">Acts as a component of the essential kinetochore-associated NDC80 complex, which is required for chromosome segregation and spindle checkpoint activity.</text>
</comment>
<dbReference type="PANTHER" id="PTHR46681">
    <property type="entry name" value="KINETOCHORE PROTEIN NDC80 HOMOLOG"/>
    <property type="match status" value="1"/>
</dbReference>
<keyword evidence="2 8" id="KW-0158">Chromosome</keyword>
<dbReference type="PANTHER" id="PTHR46681:SF1">
    <property type="entry name" value="KINETOCHORE PROTEIN NDC80 HOMOLOG"/>
    <property type="match status" value="1"/>
</dbReference>
<dbReference type="AlphaFoldDB" id="A0AAV1WJR9"/>
<reference evidence="12 13" key="1">
    <citation type="submission" date="2024-03" db="EMBL/GenBank/DDBJ databases">
        <authorList>
            <person name="Martinez-Hernandez J."/>
        </authorList>
    </citation>
    <scope>NUCLEOTIDE SEQUENCE [LARGE SCALE GENOMIC DNA]</scope>
</reference>
<keyword evidence="4 8" id="KW-0498">Mitosis</keyword>
<proteinExistence type="inferred from homology"/>
<dbReference type="GO" id="GO:0051315">
    <property type="term" value="P:attachment of mitotic spindle microtubules to kinetochore"/>
    <property type="evidence" value="ECO:0007669"/>
    <property type="project" value="UniProtKB-UniRule"/>
</dbReference>
<evidence type="ECO:0000256" key="8">
    <source>
        <dbReference type="RuleBase" id="RU368072"/>
    </source>
</evidence>
<gene>
    <name evidence="12" type="ORF">LLUT_LOCUS10605</name>
</gene>
<keyword evidence="7 8" id="KW-0137">Centromere</keyword>
<evidence type="ECO:0000313" key="12">
    <source>
        <dbReference type="EMBL" id="CAL0309545.1"/>
    </source>
</evidence>
<keyword evidence="8" id="KW-0995">Kinetochore</keyword>
<dbReference type="EMBL" id="CAXHTB010000007">
    <property type="protein sequence ID" value="CAL0309545.1"/>
    <property type="molecule type" value="Genomic_DNA"/>
</dbReference>
<keyword evidence="3 8" id="KW-0132">Cell division</keyword>
<sequence length="587" mass="67777">MRPTRRQPKDSFIPPPTPPDFHHHHNHHFRDSDASFASSRPSSAGVGPRSTTFDLYKDRSFQQSAVSSINSFLSSHNFPITFKSTFPSAKDIHETLRFILLDLLNFRFNKLEDDLPLLLKRLNYPFKLNKSILKTPAAPHQWPTFLALIHWLIQIAKFDHHLCSSTNTMSSMVQTNLLHQYTVNSYIRFINGDDDAVDELDHNVRADLVHQREIAEEKVKAAMDEVKRLEAELERMRTEPSRKEALEKEKVLLEDDVNKFYKIIEEFTSRIEQTEKVILEKGKEVDAKMEENGRISEENEEIRRRVESQTFNARDVERMRRELQAVERDIGEAELARNAWEDKSWDLDTSLGHKFKDLEALAMDCNQSLKRLKIGNGIQYQLNSNGTTPAEIMGIDHKLTLKPALNSFADDIQKSSMGKSEELISYQQKFNEIVVRLEEKRNHIATVQSSIDEMEVQLNMKKKEAQDYRSRCSAEAKTMLEDVQVAVHDLNIMEREATDVLKASELKLQEAIKQSEEEIQMRAQELFKLVDSVSKYKEHVSSKISEMNKTLLETATAVSDAYKGSFAAQFGDIFNRNRQPEKTNSVF</sequence>
<keyword evidence="6 8" id="KW-0131">Cell cycle</keyword>
<evidence type="ECO:0000256" key="6">
    <source>
        <dbReference type="ARBA" id="ARBA00023306"/>
    </source>
</evidence>
<evidence type="ECO:0000256" key="2">
    <source>
        <dbReference type="ARBA" id="ARBA00022454"/>
    </source>
</evidence>
<feature type="region of interest" description="Disordered" evidence="10">
    <location>
        <begin position="1"/>
        <end position="26"/>
    </location>
</feature>
<evidence type="ECO:0000256" key="1">
    <source>
        <dbReference type="ARBA" id="ARBA00007050"/>
    </source>
</evidence>
<protein>
    <recommendedName>
        <fullName evidence="8">Kinetochore protein NDC80</fullName>
    </recommendedName>
</protein>
<comment type="similarity">
    <text evidence="1 8">Belongs to the NDC80/HEC1 family.</text>
</comment>
<dbReference type="InterPro" id="IPR038273">
    <property type="entry name" value="Ndc80_sf"/>
</dbReference>
<feature type="coiled-coil region" evidence="9">
    <location>
        <begin position="437"/>
        <end position="471"/>
    </location>
</feature>
<dbReference type="InterPro" id="IPR055307">
    <property type="entry name" value="NDC80_plants"/>
</dbReference>
<dbReference type="Gene3D" id="6.10.250.1950">
    <property type="match status" value="1"/>
</dbReference>
<feature type="coiled-coil region" evidence="9">
    <location>
        <begin position="205"/>
        <end position="239"/>
    </location>
</feature>
<keyword evidence="8" id="KW-0539">Nucleus</keyword>
<name>A0AAV1WJR9_LUPLU</name>
<dbReference type="Pfam" id="PF03801">
    <property type="entry name" value="Ndc80_HEC"/>
    <property type="match status" value="1"/>
</dbReference>
<evidence type="ECO:0000256" key="10">
    <source>
        <dbReference type="SAM" id="MobiDB-lite"/>
    </source>
</evidence>